<evidence type="ECO:0008006" key="4">
    <source>
        <dbReference type="Google" id="ProtNLM"/>
    </source>
</evidence>
<feature type="chain" id="PRO_5003386109" description="Lipoprotein" evidence="1">
    <location>
        <begin position="25"/>
        <end position="196"/>
    </location>
</feature>
<dbReference type="EMBL" id="AFWE01000156">
    <property type="protein sequence ID" value="EGU34616.1"/>
    <property type="molecule type" value="Genomic_DNA"/>
</dbReference>
<feature type="signal peptide" evidence="1">
    <location>
        <begin position="1"/>
        <end position="24"/>
    </location>
</feature>
<dbReference type="AlphaFoldDB" id="F9RQ14"/>
<keyword evidence="1" id="KW-0732">Signal</keyword>
<protein>
    <recommendedName>
        <fullName evidence="4">Lipoprotein</fullName>
    </recommendedName>
</protein>
<dbReference type="Proteomes" id="UP000004349">
    <property type="component" value="Unassembled WGS sequence"/>
</dbReference>
<comment type="caution">
    <text evidence="2">The sequence shown here is derived from an EMBL/GenBank/DDBJ whole genome shotgun (WGS) entry which is preliminary data.</text>
</comment>
<evidence type="ECO:0000313" key="3">
    <source>
        <dbReference type="Proteomes" id="UP000004349"/>
    </source>
</evidence>
<evidence type="ECO:0000313" key="2">
    <source>
        <dbReference type="EMBL" id="EGU34616.1"/>
    </source>
</evidence>
<dbReference type="RefSeq" id="WP_005596291.1">
    <property type="nucleotide sequence ID" value="NZ_AFWE01000156.1"/>
</dbReference>
<evidence type="ECO:0000256" key="1">
    <source>
        <dbReference type="SAM" id="SignalP"/>
    </source>
</evidence>
<reference evidence="2 3" key="1">
    <citation type="journal article" date="2012" name="Int. J. Syst. Evol. Microbiol.">
        <title>Vibrio caribbeanicus sp. nov., isolated from the marine sponge Scleritoderma cyanea.</title>
        <authorList>
            <person name="Hoffmann M."/>
            <person name="Monday S.R."/>
            <person name="Allard M.W."/>
            <person name="Strain E.A."/>
            <person name="Whittaker P."/>
            <person name="Naum M."/>
            <person name="McCarthy P.J."/>
            <person name="Lopez J.V."/>
            <person name="Fischer M."/>
            <person name="Brown E.W."/>
        </authorList>
    </citation>
    <scope>NUCLEOTIDE SEQUENCE [LARGE SCALE GENOMIC DNA]</scope>
    <source>
        <strain evidence="2 3">LMG 19158</strain>
    </source>
</reference>
<sequence>MKCKPLVVLSVSLLLMACSSSHQLENPNGWFYWSNGETESVRMSDNQTAFIFRNAKTGEYVNYIRNKMIDENGCAAYSNNSVVHLYICNDGNAYLKTNGVASAVGTTTVRLKGNVNEPLHVTERVTPKETALKMYERFVSECISSPALKQAHRLAYYSNMDKGAIDAQKAAFESEDDFIKQCKSDAMLKIQLYQMD</sequence>
<gene>
    <name evidence="2" type="ORF">VIS19158_11268</name>
</gene>
<accession>F9RQ14</accession>
<name>F9RQ14_9VIBR</name>
<proteinExistence type="predicted"/>
<organism evidence="2 3">
    <name type="scientific">Vibrio scophthalmi LMG 19158</name>
    <dbReference type="NCBI Taxonomy" id="870967"/>
    <lineage>
        <taxon>Bacteria</taxon>
        <taxon>Pseudomonadati</taxon>
        <taxon>Pseudomonadota</taxon>
        <taxon>Gammaproteobacteria</taxon>
        <taxon>Vibrionales</taxon>
        <taxon>Vibrionaceae</taxon>
        <taxon>Vibrio</taxon>
    </lineage>
</organism>
<dbReference type="PROSITE" id="PS51257">
    <property type="entry name" value="PROKAR_LIPOPROTEIN"/>
    <property type="match status" value="1"/>
</dbReference>